<protein>
    <recommendedName>
        <fullName evidence="4">DUF6377 domain-containing protein</fullName>
    </recommendedName>
</protein>
<evidence type="ECO:0000256" key="1">
    <source>
        <dbReference type="SAM" id="Coils"/>
    </source>
</evidence>
<keyword evidence="3" id="KW-0732">Signal</keyword>
<evidence type="ECO:0000259" key="4">
    <source>
        <dbReference type="Pfam" id="PF19904"/>
    </source>
</evidence>
<keyword evidence="2" id="KW-1133">Transmembrane helix</keyword>
<sequence>MTMFKAFLILIFTLLSYSVSAQQKENLLLQLDSVLAHRQQAMIEKEKRINYLKTNLLRESNLRAKLNIYSQIYDEYYVFQFDSAHVYINKGIELAKKLDDQYYYSMFIIRKAQLMAIGGLYYESRNLIDSIDTSTLDANLQFDYYLCLFRIYSYWSDYCNDKEYKPHYRKLANDYLSKAIVHLDKRDIAYDYYMGEFYVYVNFDSKTARKYYLSAIKKCPKNSRLYAMACFALAGNYRNDNHEQQYEKYLILSALSDAHNLTMENFSLQMLASYIFETDESNIEHAQNYINQSLADAKFYNSKLRIIEISERLPGIISKYDEAVKSRNRMQKLVIISVSVLLFILLCAMAFIFKQNAKLTASRKELYKRNMQLSELNHQQRNLNGQLNTLNERLVDTNKKREGLAKIYIDLCAKYINRLKNQKTLVQRKIKANQVNELLTLITSSKFSEEDAATFLNRFDKAFLDLYPTFIEEFNALLKPDEKIVVKATNTMTTELRIFALIRLGVSESSEIADLLFYSPQTIYNYRSSTRNKALHRDSFESDVVKLCTVIRV</sequence>
<proteinExistence type="predicted"/>
<dbReference type="Proteomes" id="UP000887043">
    <property type="component" value="Unassembled WGS sequence"/>
</dbReference>
<feature type="transmembrane region" description="Helical" evidence="2">
    <location>
        <begin position="333"/>
        <end position="353"/>
    </location>
</feature>
<organism evidence="5 6">
    <name type="scientific">Segatella bryantii</name>
    <name type="common">Prevotella bryantii</name>
    <dbReference type="NCBI Taxonomy" id="77095"/>
    <lineage>
        <taxon>Bacteria</taxon>
        <taxon>Pseudomonadati</taxon>
        <taxon>Bacteroidota</taxon>
        <taxon>Bacteroidia</taxon>
        <taxon>Bacteroidales</taxon>
        <taxon>Prevotellaceae</taxon>
        <taxon>Segatella</taxon>
    </lineage>
</organism>
<keyword evidence="2" id="KW-0472">Membrane</keyword>
<name>A0AA37HZ44_SEGBR</name>
<feature type="chain" id="PRO_5041468666" description="DUF6377 domain-containing protein" evidence="3">
    <location>
        <begin position="22"/>
        <end position="553"/>
    </location>
</feature>
<feature type="signal peptide" evidence="3">
    <location>
        <begin position="1"/>
        <end position="21"/>
    </location>
</feature>
<reference evidence="5" key="1">
    <citation type="submission" date="2021-08" db="EMBL/GenBank/DDBJ databases">
        <title>Prevotella lacticifex sp. nov., isolated from rumen of cow.</title>
        <authorList>
            <person name="Shinkai T."/>
            <person name="Ikeyama N."/>
            <person name="Kumagai M."/>
            <person name="Ohmori H."/>
            <person name="Sakamoto M."/>
            <person name="Ohkuma M."/>
            <person name="Mitsumori M."/>
        </authorList>
    </citation>
    <scope>NUCLEOTIDE SEQUENCE</scope>
    <source>
        <strain evidence="5">DSM 11371</strain>
    </source>
</reference>
<dbReference type="Pfam" id="PF19904">
    <property type="entry name" value="DUF6377"/>
    <property type="match status" value="1"/>
</dbReference>
<evidence type="ECO:0000256" key="2">
    <source>
        <dbReference type="SAM" id="Phobius"/>
    </source>
</evidence>
<evidence type="ECO:0000313" key="6">
    <source>
        <dbReference type="Proteomes" id="UP000887043"/>
    </source>
</evidence>
<dbReference type="EMBL" id="BPTR01000001">
    <property type="protein sequence ID" value="GJG28622.1"/>
    <property type="molecule type" value="Genomic_DNA"/>
</dbReference>
<feature type="coiled-coil region" evidence="1">
    <location>
        <begin position="373"/>
        <end position="400"/>
    </location>
</feature>
<comment type="caution">
    <text evidence="5">The sequence shown here is derived from an EMBL/GenBank/DDBJ whole genome shotgun (WGS) entry which is preliminary data.</text>
</comment>
<dbReference type="InterPro" id="IPR045957">
    <property type="entry name" value="DUF6377"/>
</dbReference>
<keyword evidence="2" id="KW-0812">Transmembrane</keyword>
<evidence type="ECO:0000313" key="5">
    <source>
        <dbReference type="EMBL" id="GJG28622.1"/>
    </source>
</evidence>
<accession>A0AA37HZ44</accession>
<evidence type="ECO:0000256" key="3">
    <source>
        <dbReference type="SAM" id="SignalP"/>
    </source>
</evidence>
<feature type="domain" description="DUF6377" evidence="4">
    <location>
        <begin position="257"/>
        <end position="513"/>
    </location>
</feature>
<gene>
    <name evidence="5" type="ORF">PRRU23_23220</name>
</gene>
<dbReference type="AlphaFoldDB" id="A0AA37HZ44"/>
<keyword evidence="1" id="KW-0175">Coiled coil</keyword>